<gene>
    <name evidence="2" type="ORF">FIESC28_10735</name>
</gene>
<dbReference type="OrthoDB" id="4917606at2759"/>
<reference evidence="2 3" key="1">
    <citation type="submission" date="2018-06" db="EMBL/GenBank/DDBJ databases">
        <title>Fusarium incarnatum-equiseti species complex species 28.</title>
        <authorList>
            <person name="Gardiner D.M."/>
        </authorList>
    </citation>
    <scope>NUCLEOTIDE SEQUENCE [LARGE SCALE GENOMIC DNA]</scope>
    <source>
        <strain evidence="2 3">FIESC_28</strain>
    </source>
</reference>
<dbReference type="GeneID" id="42000161"/>
<name>A0A366QSX1_9HYPO</name>
<feature type="signal peptide" evidence="1">
    <location>
        <begin position="1"/>
        <end position="17"/>
    </location>
</feature>
<dbReference type="EMBL" id="QKXC01000320">
    <property type="protein sequence ID" value="RBR07236.1"/>
    <property type="molecule type" value="Genomic_DNA"/>
</dbReference>
<accession>A0A366QSX1</accession>
<protein>
    <recommendedName>
        <fullName evidence="4">Secretory peptide</fullName>
    </recommendedName>
</protein>
<sequence length="76" mass="8498">MKFWIIALLTMVSTTLANETVEMSDRALAACKRYGYSEGDDCCSYHDCSSCGFYQRCCWKPEGFATNSVMGKDVSL</sequence>
<evidence type="ECO:0000313" key="2">
    <source>
        <dbReference type="EMBL" id="RBR07236.1"/>
    </source>
</evidence>
<proteinExistence type="predicted"/>
<keyword evidence="3" id="KW-1185">Reference proteome</keyword>
<dbReference type="RefSeq" id="XP_031011033.1">
    <property type="nucleotide sequence ID" value="XM_031164865.1"/>
</dbReference>
<evidence type="ECO:0008006" key="4">
    <source>
        <dbReference type="Google" id="ProtNLM"/>
    </source>
</evidence>
<comment type="caution">
    <text evidence="2">The sequence shown here is derived from an EMBL/GenBank/DDBJ whole genome shotgun (WGS) entry which is preliminary data.</text>
</comment>
<evidence type="ECO:0000256" key="1">
    <source>
        <dbReference type="SAM" id="SignalP"/>
    </source>
</evidence>
<evidence type="ECO:0000313" key="3">
    <source>
        <dbReference type="Proteomes" id="UP000253153"/>
    </source>
</evidence>
<dbReference type="AlphaFoldDB" id="A0A366QSX1"/>
<feature type="chain" id="PRO_5016958463" description="Secretory peptide" evidence="1">
    <location>
        <begin position="18"/>
        <end position="76"/>
    </location>
</feature>
<dbReference type="Proteomes" id="UP000253153">
    <property type="component" value="Unassembled WGS sequence"/>
</dbReference>
<organism evidence="2 3">
    <name type="scientific">Fusarium coffeatum</name>
    <dbReference type="NCBI Taxonomy" id="231269"/>
    <lineage>
        <taxon>Eukaryota</taxon>
        <taxon>Fungi</taxon>
        <taxon>Dikarya</taxon>
        <taxon>Ascomycota</taxon>
        <taxon>Pezizomycotina</taxon>
        <taxon>Sordariomycetes</taxon>
        <taxon>Hypocreomycetidae</taxon>
        <taxon>Hypocreales</taxon>
        <taxon>Nectriaceae</taxon>
        <taxon>Fusarium</taxon>
        <taxon>Fusarium incarnatum-equiseti species complex</taxon>
    </lineage>
</organism>
<keyword evidence="1" id="KW-0732">Signal</keyword>